<comment type="caution">
    <text evidence="3">The sequence shown here is derived from an EMBL/GenBank/DDBJ whole genome shotgun (WGS) entry which is preliminary data.</text>
</comment>
<dbReference type="Proteomes" id="UP001283361">
    <property type="component" value="Unassembled WGS sequence"/>
</dbReference>
<evidence type="ECO:0000256" key="2">
    <source>
        <dbReference type="SAM" id="SignalP"/>
    </source>
</evidence>
<keyword evidence="1" id="KW-0812">Transmembrane</keyword>
<evidence type="ECO:0000313" key="4">
    <source>
        <dbReference type="Proteomes" id="UP001283361"/>
    </source>
</evidence>
<reference evidence="3" key="1">
    <citation type="journal article" date="2023" name="G3 (Bethesda)">
        <title>A reference genome for the long-term kleptoplast-retaining sea slug Elysia crispata morphotype clarki.</title>
        <authorList>
            <person name="Eastman K.E."/>
            <person name="Pendleton A.L."/>
            <person name="Shaikh M.A."/>
            <person name="Suttiyut T."/>
            <person name="Ogas R."/>
            <person name="Tomko P."/>
            <person name="Gavelis G."/>
            <person name="Widhalm J.R."/>
            <person name="Wisecaver J.H."/>
        </authorList>
    </citation>
    <scope>NUCLEOTIDE SEQUENCE</scope>
    <source>
        <strain evidence="3">ECLA1</strain>
    </source>
</reference>
<keyword evidence="1" id="KW-1133">Transmembrane helix</keyword>
<feature type="signal peptide" evidence="2">
    <location>
        <begin position="1"/>
        <end position="23"/>
    </location>
</feature>
<gene>
    <name evidence="3" type="ORF">RRG08_057756</name>
</gene>
<dbReference type="AlphaFoldDB" id="A0AAE0YHN8"/>
<protein>
    <submittedName>
        <fullName evidence="3">Uncharacterized protein</fullName>
    </submittedName>
</protein>
<sequence length="1256" mass="138728">MDYLLNLLVGVVLTLTVFPACFLTDVRSPNICGYIEEGSTILFTCSSKSTSFSSFGPRVEINQTFPELGFCDSNGRCNNNDATRYNASYLYDSSTGRNNVTLRIKNVTRNMNKWRCYEDGISSYECLLITYIAPAKPVCKGPEFVEHGEVAQVTCSSDRVYPTAECELGLSFQNKAVPMMPKEKIRLSGFRDLTDSEQYPGDKKLTCWFKLQLANILEGRYQFGVMFYAQMPNHKPNSIWADAIQDLILRATTLENPEQASTEIAVAPKPKELTLNISVISNPPPNRFSLSVRQNESSTLANLSSNFYSVHYRSKGDGSLKGTIELTVSTSAVTVEERFNYFVFTASNNVVGSDEFQYKFTWIRLDIVPTLPTCNAPVFIDQVATVLFTCSVDRVFPSGLCSFQPTVDSIRENVLLSMRTKSNNSKAYPGQQTVTCELHLPIAQTRAGVYQYQVEITSSMKDGNQSVFATTPKLNLGATTLENPEQASTEIAVAPKPKELTLNISVISNPPPNRFSLAVRQNESSTLANLSSNFYSVHYRSKGDGSLKGTIELTVSTSAVTVEERFNYFVFTASNNVVGSDEFQYKFTWIRLDIVPTLPTCNAPVFIDQVATVLFTCSVDRVFPSGLCSFQPTVDSIRENVLLTMRTKSNNSKAYPGQQTVTCELHLPIAQNRAGVYQFQVEITSSMKDGNQSVFATTPKLNLGATTLENPEQASTEIAVAPKPKELTLNISVISNPPPNRFSLAVRQNESSTLANLSSNFYSVHYRSKGDGSLKGTIELTVSTSAVTVEERFNYFVFTASNNVVGSDEFQYKFTWIRLDIVPTLPTCNAPVFIDQVATVLFTCSVDRVFPSGLCSFQPTVDSIRENVLLTMRTKSNNSKAYPGQQTVTCELHLPIAQNRAGVYQFQVEITSSMKDGNQSVFATTPKLNLGATTLENPEQASTEIAVAPKPKELTLNISVISNPPPNRFSLAVRQNESSTLANLSSNFYSVHYRSKGDGSLKGTIELTVSTSAVTVEERFNYFVFTASNNVVGNRAVIKLDRQFSCAWTVPSYGHIQILPTQPTCDGPVFIDQGATVLFSCSADRVYPSGLCSFQPIADSLRENMQVAIRTKSENSTAYPGQQSVTCELYMPVVRISAGVYQFQVEITPSVKDGNQSVFATTPKVNLANVLPQVKKGSEIEFYWVPIFGGVALVLGLIAALTVFILRRKRNAQSFISKNNLSNQKESLDTAYGFLNTEFNPDDGKYSHLPIYKEPE</sequence>
<name>A0AAE0YHN8_9GAST</name>
<accession>A0AAE0YHN8</accession>
<feature type="transmembrane region" description="Helical" evidence="1">
    <location>
        <begin position="1182"/>
        <end position="1206"/>
    </location>
</feature>
<evidence type="ECO:0000256" key="1">
    <source>
        <dbReference type="SAM" id="Phobius"/>
    </source>
</evidence>
<organism evidence="3 4">
    <name type="scientific">Elysia crispata</name>
    <name type="common">lettuce slug</name>
    <dbReference type="NCBI Taxonomy" id="231223"/>
    <lineage>
        <taxon>Eukaryota</taxon>
        <taxon>Metazoa</taxon>
        <taxon>Spiralia</taxon>
        <taxon>Lophotrochozoa</taxon>
        <taxon>Mollusca</taxon>
        <taxon>Gastropoda</taxon>
        <taxon>Heterobranchia</taxon>
        <taxon>Euthyneura</taxon>
        <taxon>Panpulmonata</taxon>
        <taxon>Sacoglossa</taxon>
        <taxon>Placobranchoidea</taxon>
        <taxon>Plakobranchidae</taxon>
        <taxon>Elysia</taxon>
    </lineage>
</organism>
<keyword evidence="4" id="KW-1185">Reference proteome</keyword>
<keyword evidence="2" id="KW-0732">Signal</keyword>
<keyword evidence="1" id="KW-0472">Membrane</keyword>
<evidence type="ECO:0000313" key="3">
    <source>
        <dbReference type="EMBL" id="KAK3745956.1"/>
    </source>
</evidence>
<proteinExistence type="predicted"/>
<dbReference type="EMBL" id="JAWDGP010006183">
    <property type="protein sequence ID" value="KAK3745956.1"/>
    <property type="molecule type" value="Genomic_DNA"/>
</dbReference>
<feature type="chain" id="PRO_5042082551" evidence="2">
    <location>
        <begin position="24"/>
        <end position="1256"/>
    </location>
</feature>